<proteinExistence type="predicted"/>
<comment type="caution">
    <text evidence="1">The sequence shown here is derived from an EMBL/GenBank/DDBJ whole genome shotgun (WGS) entry which is preliminary data.</text>
</comment>
<reference evidence="1" key="1">
    <citation type="submission" date="2022-11" db="EMBL/GenBank/DDBJ databases">
        <authorList>
            <person name="Petersen C."/>
        </authorList>
    </citation>
    <scope>NUCLEOTIDE SEQUENCE</scope>
    <source>
        <strain evidence="1">IBT 30761</strain>
    </source>
</reference>
<name>A0A9W9FMP3_9EURO</name>
<evidence type="ECO:0000313" key="2">
    <source>
        <dbReference type="Proteomes" id="UP001149074"/>
    </source>
</evidence>
<evidence type="ECO:0000313" key="1">
    <source>
        <dbReference type="EMBL" id="KAJ5102802.1"/>
    </source>
</evidence>
<dbReference type="RefSeq" id="XP_056476182.1">
    <property type="nucleotide sequence ID" value="XM_056615825.1"/>
</dbReference>
<keyword evidence="2" id="KW-1185">Reference proteome</keyword>
<accession>A0A9W9FMP3</accession>
<protein>
    <submittedName>
        <fullName evidence="1">Uncharacterized protein</fullName>
    </submittedName>
</protein>
<gene>
    <name evidence="1" type="ORF">N7532_003331</name>
</gene>
<reference evidence="1" key="2">
    <citation type="journal article" date="2023" name="IMA Fungus">
        <title>Comparative genomic study of the Penicillium genus elucidates a diverse pangenome and 15 lateral gene transfer events.</title>
        <authorList>
            <person name="Petersen C."/>
            <person name="Sorensen T."/>
            <person name="Nielsen M.R."/>
            <person name="Sondergaard T.E."/>
            <person name="Sorensen J.L."/>
            <person name="Fitzpatrick D.A."/>
            <person name="Frisvad J.C."/>
            <person name="Nielsen K.L."/>
        </authorList>
    </citation>
    <scope>NUCLEOTIDE SEQUENCE</scope>
    <source>
        <strain evidence="1">IBT 30761</strain>
    </source>
</reference>
<dbReference type="GeneID" id="81354804"/>
<dbReference type="EMBL" id="JAPQKI010000004">
    <property type="protein sequence ID" value="KAJ5102802.1"/>
    <property type="molecule type" value="Genomic_DNA"/>
</dbReference>
<dbReference type="Proteomes" id="UP001149074">
    <property type="component" value="Unassembled WGS sequence"/>
</dbReference>
<organism evidence="1 2">
    <name type="scientific">Penicillium argentinense</name>
    <dbReference type="NCBI Taxonomy" id="1131581"/>
    <lineage>
        <taxon>Eukaryota</taxon>
        <taxon>Fungi</taxon>
        <taxon>Dikarya</taxon>
        <taxon>Ascomycota</taxon>
        <taxon>Pezizomycotina</taxon>
        <taxon>Eurotiomycetes</taxon>
        <taxon>Eurotiomycetidae</taxon>
        <taxon>Eurotiales</taxon>
        <taxon>Aspergillaceae</taxon>
        <taxon>Penicillium</taxon>
    </lineage>
</organism>
<sequence>MMSWIPGSPSKLLTYFVPNREKLFRMLTNLETHSTDEWERRFEDLKSDLMVLSTEAVRLTTEVQSLRGVNAELKNLGSG</sequence>
<dbReference type="AlphaFoldDB" id="A0A9W9FMP3"/>